<evidence type="ECO:0000313" key="3">
    <source>
        <dbReference type="Proteomes" id="UP001596504"/>
    </source>
</evidence>
<evidence type="ECO:0000313" key="2">
    <source>
        <dbReference type="EMBL" id="MFC7344523.1"/>
    </source>
</evidence>
<reference evidence="3" key="1">
    <citation type="journal article" date="2019" name="Int. J. Syst. Evol. Microbiol.">
        <title>The Global Catalogue of Microorganisms (GCM) 10K type strain sequencing project: providing services to taxonomists for standard genome sequencing and annotation.</title>
        <authorList>
            <consortium name="The Broad Institute Genomics Platform"/>
            <consortium name="The Broad Institute Genome Sequencing Center for Infectious Disease"/>
            <person name="Wu L."/>
            <person name="Ma J."/>
        </authorList>
    </citation>
    <scope>NUCLEOTIDE SEQUENCE [LARGE SCALE GENOMIC DNA]</scope>
    <source>
        <strain evidence="3">WLHS5</strain>
    </source>
</reference>
<comment type="caution">
    <text evidence="2">The sequence shown here is derived from an EMBL/GenBank/DDBJ whole genome shotgun (WGS) entry which is preliminary data.</text>
</comment>
<dbReference type="SUPFAM" id="SSF47413">
    <property type="entry name" value="lambda repressor-like DNA-binding domains"/>
    <property type="match status" value="1"/>
</dbReference>
<protein>
    <submittedName>
        <fullName evidence="2">Scr1 family TA system antitoxin-like transcriptional regulator</fullName>
    </submittedName>
</protein>
<dbReference type="EMBL" id="JBHTCJ010000017">
    <property type="protein sequence ID" value="MFC7344523.1"/>
    <property type="molecule type" value="Genomic_DNA"/>
</dbReference>
<feature type="domain" description="HTH cro/C1-type" evidence="1">
    <location>
        <begin position="22"/>
        <end position="75"/>
    </location>
</feature>
<accession>A0ABW2LPV4</accession>
<dbReference type="Gene3D" id="1.10.260.40">
    <property type="entry name" value="lambda repressor-like DNA-binding domains"/>
    <property type="match status" value="1"/>
</dbReference>
<sequence>MTASALLDASPITYRRWLGNGLAYERSHACLNQRDAAQRLDVQRATIGHYETGRNLPSVGDLEALLTLYGAAGRIEHYRALREGARRGENWWRRIADVSPWFDHYLGLESGAVAIGSFDPMYLPGLLQTQRYAKAMFRADPDITDERAHELARVRTERRQILERADRPARLRAIVDESVLYRDPDPGDRALMREQLESLLADTEDPNIELSILPLRGGAFAGMIDHPFKVLDFPPEMVGDHGVVYIELHGSAQYLEEEGSLELYEQGLRDLGNAAAAACERLGAQPRELITKALKEVT</sequence>
<keyword evidence="3" id="KW-1185">Reference proteome</keyword>
<dbReference type="CDD" id="cd00093">
    <property type="entry name" value="HTH_XRE"/>
    <property type="match status" value="1"/>
</dbReference>
<dbReference type="Pfam" id="PF19054">
    <property type="entry name" value="DUF5753"/>
    <property type="match status" value="1"/>
</dbReference>
<evidence type="ECO:0000259" key="1">
    <source>
        <dbReference type="PROSITE" id="PS50943"/>
    </source>
</evidence>
<dbReference type="InterPro" id="IPR001387">
    <property type="entry name" value="Cro/C1-type_HTH"/>
</dbReference>
<dbReference type="Pfam" id="PF13560">
    <property type="entry name" value="HTH_31"/>
    <property type="match status" value="1"/>
</dbReference>
<organism evidence="2 3">
    <name type="scientific">Saccharopolyspora griseoalba</name>
    <dbReference type="NCBI Taxonomy" id="1431848"/>
    <lineage>
        <taxon>Bacteria</taxon>
        <taxon>Bacillati</taxon>
        <taxon>Actinomycetota</taxon>
        <taxon>Actinomycetes</taxon>
        <taxon>Pseudonocardiales</taxon>
        <taxon>Pseudonocardiaceae</taxon>
        <taxon>Saccharopolyspora</taxon>
    </lineage>
</organism>
<dbReference type="Proteomes" id="UP001596504">
    <property type="component" value="Unassembled WGS sequence"/>
</dbReference>
<dbReference type="InterPro" id="IPR043917">
    <property type="entry name" value="DUF5753"/>
</dbReference>
<proteinExistence type="predicted"/>
<name>A0ABW2LPV4_9PSEU</name>
<dbReference type="PROSITE" id="PS50943">
    <property type="entry name" value="HTH_CROC1"/>
    <property type="match status" value="1"/>
</dbReference>
<dbReference type="RefSeq" id="WP_380672388.1">
    <property type="nucleotide sequence ID" value="NZ_JBHTCJ010000017.1"/>
</dbReference>
<gene>
    <name evidence="2" type="ORF">ACFQRI_24215</name>
</gene>
<dbReference type="InterPro" id="IPR010982">
    <property type="entry name" value="Lambda_DNA-bd_dom_sf"/>
</dbReference>